<dbReference type="AlphaFoldDB" id="A0A0C2WEE8"/>
<dbReference type="EMBL" id="KN818310">
    <property type="protein sequence ID" value="KIL59767.1"/>
    <property type="molecule type" value="Genomic_DNA"/>
</dbReference>
<name>A0A0C2WEE8_AMAMK</name>
<organism evidence="2 3">
    <name type="scientific">Amanita muscaria (strain Koide BX008)</name>
    <dbReference type="NCBI Taxonomy" id="946122"/>
    <lineage>
        <taxon>Eukaryota</taxon>
        <taxon>Fungi</taxon>
        <taxon>Dikarya</taxon>
        <taxon>Basidiomycota</taxon>
        <taxon>Agaricomycotina</taxon>
        <taxon>Agaricomycetes</taxon>
        <taxon>Agaricomycetidae</taxon>
        <taxon>Agaricales</taxon>
        <taxon>Pluteineae</taxon>
        <taxon>Amanitaceae</taxon>
        <taxon>Amanita</taxon>
    </lineage>
</organism>
<protein>
    <recommendedName>
        <fullName evidence="4">Secreted protein</fullName>
    </recommendedName>
</protein>
<evidence type="ECO:0000313" key="2">
    <source>
        <dbReference type="EMBL" id="KIL59767.1"/>
    </source>
</evidence>
<proteinExistence type="predicted"/>
<gene>
    <name evidence="2" type="ORF">M378DRAFT_168906</name>
</gene>
<keyword evidence="3" id="KW-1185">Reference proteome</keyword>
<keyword evidence="1" id="KW-0732">Signal</keyword>
<accession>A0A0C2WEE8</accession>
<evidence type="ECO:0008006" key="4">
    <source>
        <dbReference type="Google" id="ProtNLM"/>
    </source>
</evidence>
<evidence type="ECO:0000256" key="1">
    <source>
        <dbReference type="SAM" id="SignalP"/>
    </source>
</evidence>
<dbReference type="Proteomes" id="UP000054549">
    <property type="component" value="Unassembled WGS sequence"/>
</dbReference>
<dbReference type="HOGENOM" id="CLU_2928838_0_0_1"/>
<reference evidence="2 3" key="1">
    <citation type="submission" date="2014-04" db="EMBL/GenBank/DDBJ databases">
        <title>Evolutionary Origins and Diversification of the Mycorrhizal Mutualists.</title>
        <authorList>
            <consortium name="DOE Joint Genome Institute"/>
            <consortium name="Mycorrhizal Genomics Consortium"/>
            <person name="Kohler A."/>
            <person name="Kuo A."/>
            <person name="Nagy L.G."/>
            <person name="Floudas D."/>
            <person name="Copeland A."/>
            <person name="Barry K.W."/>
            <person name="Cichocki N."/>
            <person name="Veneault-Fourrey C."/>
            <person name="LaButti K."/>
            <person name="Lindquist E.A."/>
            <person name="Lipzen A."/>
            <person name="Lundell T."/>
            <person name="Morin E."/>
            <person name="Murat C."/>
            <person name="Riley R."/>
            <person name="Ohm R."/>
            <person name="Sun H."/>
            <person name="Tunlid A."/>
            <person name="Henrissat B."/>
            <person name="Grigoriev I.V."/>
            <person name="Hibbett D.S."/>
            <person name="Martin F."/>
        </authorList>
    </citation>
    <scope>NUCLEOTIDE SEQUENCE [LARGE SCALE GENOMIC DNA]</scope>
    <source>
        <strain evidence="2 3">Koide BX008</strain>
    </source>
</reference>
<dbReference type="InParanoid" id="A0A0C2WEE8"/>
<sequence length="61" mass="6752">MAVSGLCLFAALFLTCGRGSCQIRSQNRRGDIAEFGLVEVCIVPDKEHALYQKPRPQLSRT</sequence>
<feature type="chain" id="PRO_5002158101" description="Secreted protein" evidence="1">
    <location>
        <begin position="22"/>
        <end position="61"/>
    </location>
</feature>
<evidence type="ECO:0000313" key="3">
    <source>
        <dbReference type="Proteomes" id="UP000054549"/>
    </source>
</evidence>
<feature type="signal peptide" evidence="1">
    <location>
        <begin position="1"/>
        <end position="21"/>
    </location>
</feature>
<feature type="non-terminal residue" evidence="2">
    <location>
        <position position="61"/>
    </location>
</feature>